<proteinExistence type="predicted"/>
<comment type="caution">
    <text evidence="1">The sequence shown here is derived from an EMBL/GenBank/DDBJ whole genome shotgun (WGS) entry which is preliminary data.</text>
</comment>
<accession>A0ABT8FX26</accession>
<name>A0ABT8FX26_9MICO</name>
<gene>
    <name evidence="1" type="ORF">KZC48_15185</name>
</gene>
<dbReference type="EMBL" id="JAHWXI010000033">
    <property type="protein sequence ID" value="MDN4465730.1"/>
    <property type="molecule type" value="Genomic_DNA"/>
</dbReference>
<dbReference type="Proteomes" id="UP001172731">
    <property type="component" value="Unassembled WGS sequence"/>
</dbReference>
<dbReference type="RefSeq" id="WP_301135807.1">
    <property type="nucleotide sequence ID" value="NZ_BAAAUQ010000015.1"/>
</dbReference>
<keyword evidence="2" id="KW-1185">Reference proteome</keyword>
<evidence type="ECO:0000313" key="2">
    <source>
        <dbReference type="Proteomes" id="UP001172731"/>
    </source>
</evidence>
<organism evidence="1 2">
    <name type="scientific">Microbacterium aurantiacum</name>
    <dbReference type="NCBI Taxonomy" id="162393"/>
    <lineage>
        <taxon>Bacteria</taxon>
        <taxon>Bacillati</taxon>
        <taxon>Actinomycetota</taxon>
        <taxon>Actinomycetes</taxon>
        <taxon>Micrococcales</taxon>
        <taxon>Microbacteriaceae</taxon>
        <taxon>Microbacterium</taxon>
    </lineage>
</organism>
<reference evidence="1" key="1">
    <citation type="submission" date="2021-06" db="EMBL/GenBank/DDBJ databases">
        <title>Genome-based taxonomic framework of Microbacterium strains isolated from marine environment, the description of four new species and reclassification of four preexisting species.</title>
        <authorList>
            <person name="Lee S.D."/>
            <person name="Kim S.-M."/>
            <person name="Byeon Y.-S."/>
            <person name="Yang H.L."/>
            <person name="Kim I.S."/>
        </authorList>
    </citation>
    <scope>NUCLEOTIDE SEQUENCE</scope>
    <source>
        <strain evidence="1">KACC 20510</strain>
    </source>
</reference>
<protein>
    <submittedName>
        <fullName evidence="1">Uncharacterized protein</fullName>
    </submittedName>
</protein>
<evidence type="ECO:0000313" key="1">
    <source>
        <dbReference type="EMBL" id="MDN4465730.1"/>
    </source>
</evidence>
<sequence>MSHPHPNLGSFVRFANATERRRTTVLSRLQQENESEYSPMKDHWKQMRDAVRRDRRTTRDGAEVRKAAEVAADRKRPSYERVAAHWTDVIDQWADSRYVPPLTADADVFGLSVHVVPAFFERRPDASHDVVLTYFNAERLAESTVNDVLRVVSFAVQGSSFVPTLVDLGRGGVHREITEPLDDIDDRLSRLAESFQRNWAA</sequence>